<gene>
    <name evidence="1" type="ORF">Lgra_0216</name>
    <name evidence="2" type="ORF">NCTC12388_01834</name>
</gene>
<reference evidence="1 3" key="1">
    <citation type="submission" date="2015-11" db="EMBL/GenBank/DDBJ databases">
        <title>Genomic analysis of 38 Legionella species identifies large and diverse effector repertoires.</title>
        <authorList>
            <person name="Burstein D."/>
            <person name="Amaro F."/>
            <person name="Zusman T."/>
            <person name="Lifshitz Z."/>
            <person name="Cohen O."/>
            <person name="Gilbert J.A."/>
            <person name="Pupko T."/>
            <person name="Shuman H.A."/>
            <person name="Segal G."/>
        </authorList>
    </citation>
    <scope>NUCLEOTIDE SEQUENCE [LARGE SCALE GENOMIC DNA]</scope>
    <source>
        <strain evidence="1 3">Lyon 8420412</strain>
    </source>
</reference>
<evidence type="ECO:0000313" key="2">
    <source>
        <dbReference type="EMBL" id="STX45104.1"/>
    </source>
</evidence>
<keyword evidence="3" id="KW-1185">Reference proteome</keyword>
<name>A0A378JB64_9GAMM</name>
<dbReference type="SUPFAM" id="SSF52047">
    <property type="entry name" value="RNI-like"/>
    <property type="match status" value="1"/>
</dbReference>
<dbReference type="EMBL" id="LNYE01000003">
    <property type="protein sequence ID" value="KTD15550.1"/>
    <property type="molecule type" value="Genomic_DNA"/>
</dbReference>
<dbReference type="Pfam" id="PF13516">
    <property type="entry name" value="LRR_6"/>
    <property type="match status" value="2"/>
</dbReference>
<proteinExistence type="predicted"/>
<dbReference type="Proteomes" id="UP000054691">
    <property type="component" value="Unassembled WGS sequence"/>
</dbReference>
<protein>
    <submittedName>
        <fullName evidence="1">Leucine Rich repeats (2 copies)</fullName>
    </submittedName>
    <submittedName>
        <fullName evidence="2">Ran GTPase-activating protein (RanGAP) involved in mRNA processing and transport</fullName>
    </submittedName>
</protein>
<dbReference type="AlphaFoldDB" id="A0A378JB64"/>
<evidence type="ECO:0000313" key="3">
    <source>
        <dbReference type="Proteomes" id="UP000054691"/>
    </source>
</evidence>
<dbReference type="STRING" id="45066.Lgra_0216"/>
<dbReference type="EMBL" id="UGOB01000001">
    <property type="protein sequence ID" value="STX45104.1"/>
    <property type="molecule type" value="Genomic_DNA"/>
</dbReference>
<sequence length="217" mass="24293">MTYSRFDNQLLETSIALQDSDINCIEVVAIAKKLEERTDFTLDLSSNPLLEKGGLAIAKLRAKGLGLAKTFITDNVVKELFTNSDLQSLNIRGNKITDTVFTTLQAEGCKLEALDLSYTEITDATIDVLMKLPNLKLLLVDFNKVSDESTLKILKMPSLCYLEVFGCELQKNTIKVVNDFNKKNKEKTANILRNEVIVTPSSDIDFFEKENKTCSLI</sequence>
<dbReference type="Gene3D" id="3.80.10.10">
    <property type="entry name" value="Ribonuclease Inhibitor"/>
    <property type="match status" value="1"/>
</dbReference>
<dbReference type="InterPro" id="IPR001611">
    <property type="entry name" value="Leu-rich_rpt"/>
</dbReference>
<evidence type="ECO:0000313" key="4">
    <source>
        <dbReference type="Proteomes" id="UP000254476"/>
    </source>
</evidence>
<reference evidence="2 4" key="2">
    <citation type="submission" date="2018-06" db="EMBL/GenBank/DDBJ databases">
        <authorList>
            <consortium name="Pathogen Informatics"/>
            <person name="Doyle S."/>
        </authorList>
    </citation>
    <scope>NUCLEOTIDE SEQUENCE [LARGE SCALE GENOMIC DNA]</scope>
    <source>
        <strain evidence="2 4">NCTC12388</strain>
    </source>
</reference>
<dbReference type="Proteomes" id="UP000254476">
    <property type="component" value="Unassembled WGS sequence"/>
</dbReference>
<dbReference type="InterPro" id="IPR032675">
    <property type="entry name" value="LRR_dom_sf"/>
</dbReference>
<organism evidence="2 4">
    <name type="scientific">Legionella gratiana</name>
    <dbReference type="NCBI Taxonomy" id="45066"/>
    <lineage>
        <taxon>Bacteria</taxon>
        <taxon>Pseudomonadati</taxon>
        <taxon>Pseudomonadota</taxon>
        <taxon>Gammaproteobacteria</taxon>
        <taxon>Legionellales</taxon>
        <taxon>Legionellaceae</taxon>
        <taxon>Legionella</taxon>
    </lineage>
</organism>
<evidence type="ECO:0000313" key="1">
    <source>
        <dbReference type="EMBL" id="KTD15550.1"/>
    </source>
</evidence>
<dbReference type="RefSeq" id="WP_058497452.1">
    <property type="nucleotide sequence ID" value="NZ_CAAAHW010000009.1"/>
</dbReference>
<accession>A0A378JB64</accession>